<proteinExistence type="predicted"/>
<dbReference type="InterPro" id="IPR007527">
    <property type="entry name" value="Znf_SWIM"/>
</dbReference>
<dbReference type="OrthoDB" id="10102312at2759"/>
<protein>
    <recommendedName>
        <fullName evidence="2">SWIM-type domain-containing protein</fullName>
    </recommendedName>
</protein>
<dbReference type="Proteomes" id="UP000663879">
    <property type="component" value="Unassembled WGS sequence"/>
</dbReference>
<evidence type="ECO:0000313" key="4">
    <source>
        <dbReference type="Proteomes" id="UP000663879"/>
    </source>
</evidence>
<accession>A0A814LBF5</accession>
<feature type="domain" description="SWIM-type" evidence="2">
    <location>
        <begin position="90"/>
        <end position="126"/>
    </location>
</feature>
<keyword evidence="1" id="KW-0863">Zinc-finger</keyword>
<dbReference type="Pfam" id="PF04434">
    <property type="entry name" value="SWIM"/>
    <property type="match status" value="1"/>
</dbReference>
<sequence length="160" mass="19072">MKDLLHNWSIDRDEKFVTTKKFDLKPKICTREWIFRKGIVKYSHEETQYYMCSSAESSADITKAHCKEFWTKVDEWSDFDHLIDWSTKFINVKINIENWESSSCSCSYLQKNFKCKHTIGIFYFLNLNEFPGLDLAIEGNAKRGRKKSKVSSRKKFDYSY</sequence>
<gene>
    <name evidence="3" type="ORF">OXX778_LOCUS19393</name>
</gene>
<dbReference type="PROSITE" id="PS50966">
    <property type="entry name" value="ZF_SWIM"/>
    <property type="match status" value="1"/>
</dbReference>
<keyword evidence="1" id="KW-0862">Zinc</keyword>
<evidence type="ECO:0000256" key="1">
    <source>
        <dbReference type="PROSITE-ProRule" id="PRU00325"/>
    </source>
</evidence>
<comment type="caution">
    <text evidence="3">The sequence shown here is derived from an EMBL/GenBank/DDBJ whole genome shotgun (WGS) entry which is preliminary data.</text>
</comment>
<organism evidence="3 4">
    <name type="scientific">Brachionus calyciflorus</name>
    <dbReference type="NCBI Taxonomy" id="104777"/>
    <lineage>
        <taxon>Eukaryota</taxon>
        <taxon>Metazoa</taxon>
        <taxon>Spiralia</taxon>
        <taxon>Gnathifera</taxon>
        <taxon>Rotifera</taxon>
        <taxon>Eurotatoria</taxon>
        <taxon>Monogononta</taxon>
        <taxon>Pseudotrocha</taxon>
        <taxon>Ploima</taxon>
        <taxon>Brachionidae</taxon>
        <taxon>Brachionus</taxon>
    </lineage>
</organism>
<dbReference type="EMBL" id="CAJNOC010005836">
    <property type="protein sequence ID" value="CAF1063557.1"/>
    <property type="molecule type" value="Genomic_DNA"/>
</dbReference>
<evidence type="ECO:0000259" key="2">
    <source>
        <dbReference type="PROSITE" id="PS50966"/>
    </source>
</evidence>
<reference evidence="3" key="1">
    <citation type="submission" date="2021-02" db="EMBL/GenBank/DDBJ databases">
        <authorList>
            <person name="Nowell W R."/>
        </authorList>
    </citation>
    <scope>NUCLEOTIDE SEQUENCE</scope>
    <source>
        <strain evidence="3">Ploen Becks lab</strain>
    </source>
</reference>
<keyword evidence="4" id="KW-1185">Reference proteome</keyword>
<dbReference type="GO" id="GO:0008270">
    <property type="term" value="F:zinc ion binding"/>
    <property type="evidence" value="ECO:0007669"/>
    <property type="project" value="UniProtKB-KW"/>
</dbReference>
<evidence type="ECO:0000313" key="3">
    <source>
        <dbReference type="EMBL" id="CAF1063557.1"/>
    </source>
</evidence>
<name>A0A814LBF5_9BILA</name>
<keyword evidence="1" id="KW-0479">Metal-binding</keyword>
<dbReference type="AlphaFoldDB" id="A0A814LBF5"/>